<protein>
    <submittedName>
        <fullName evidence="2">Uncharacterized protein</fullName>
    </submittedName>
</protein>
<feature type="region of interest" description="Disordered" evidence="1">
    <location>
        <begin position="131"/>
        <end position="154"/>
    </location>
</feature>
<dbReference type="Proteomes" id="UP001222325">
    <property type="component" value="Unassembled WGS sequence"/>
</dbReference>
<accession>A0AAD6XLE5</accession>
<organism evidence="2 3">
    <name type="scientific">Mycena belliarum</name>
    <dbReference type="NCBI Taxonomy" id="1033014"/>
    <lineage>
        <taxon>Eukaryota</taxon>
        <taxon>Fungi</taxon>
        <taxon>Dikarya</taxon>
        <taxon>Basidiomycota</taxon>
        <taxon>Agaricomycotina</taxon>
        <taxon>Agaricomycetes</taxon>
        <taxon>Agaricomycetidae</taxon>
        <taxon>Agaricales</taxon>
        <taxon>Marasmiineae</taxon>
        <taxon>Mycenaceae</taxon>
        <taxon>Mycena</taxon>
    </lineage>
</organism>
<dbReference type="AlphaFoldDB" id="A0AAD6XLE5"/>
<evidence type="ECO:0000256" key="1">
    <source>
        <dbReference type="SAM" id="MobiDB-lite"/>
    </source>
</evidence>
<evidence type="ECO:0000313" key="2">
    <source>
        <dbReference type="EMBL" id="KAJ7086780.1"/>
    </source>
</evidence>
<comment type="caution">
    <text evidence="2">The sequence shown here is derived from an EMBL/GenBank/DDBJ whole genome shotgun (WGS) entry which is preliminary data.</text>
</comment>
<reference evidence="2" key="1">
    <citation type="submission" date="2023-03" db="EMBL/GenBank/DDBJ databases">
        <title>Massive genome expansion in bonnet fungi (Mycena s.s.) driven by repeated elements and novel gene families across ecological guilds.</title>
        <authorList>
            <consortium name="Lawrence Berkeley National Laboratory"/>
            <person name="Harder C.B."/>
            <person name="Miyauchi S."/>
            <person name="Viragh M."/>
            <person name="Kuo A."/>
            <person name="Thoen E."/>
            <person name="Andreopoulos B."/>
            <person name="Lu D."/>
            <person name="Skrede I."/>
            <person name="Drula E."/>
            <person name="Henrissat B."/>
            <person name="Morin E."/>
            <person name="Kohler A."/>
            <person name="Barry K."/>
            <person name="LaButti K."/>
            <person name="Morin E."/>
            <person name="Salamov A."/>
            <person name="Lipzen A."/>
            <person name="Mereny Z."/>
            <person name="Hegedus B."/>
            <person name="Baldrian P."/>
            <person name="Stursova M."/>
            <person name="Weitz H."/>
            <person name="Taylor A."/>
            <person name="Grigoriev I.V."/>
            <person name="Nagy L.G."/>
            <person name="Martin F."/>
            <person name="Kauserud H."/>
        </authorList>
    </citation>
    <scope>NUCLEOTIDE SEQUENCE</scope>
    <source>
        <strain evidence="2">CBHHK173m</strain>
    </source>
</reference>
<evidence type="ECO:0000313" key="3">
    <source>
        <dbReference type="Proteomes" id="UP001222325"/>
    </source>
</evidence>
<gene>
    <name evidence="2" type="ORF">B0H15DRAFT_950288</name>
</gene>
<sequence length="229" mass="25236">MLLPAPLRSHTRSNACGDSKRRSMYPLLQPCPAVRRSQLAAYQNGPIPDSGFPEQKRCETVSAVLNSKRCSNIPAGFPARSHERRAAVTTLLPRTLPPPPPHRARSSSLAACHAPAWADTASGFRANSRERRPAVQMSTHAPAAASSPHPHRRRRPVHIGCARSILACPPARSRPRRCGRLTRPCHRPRARLDGDLVPPRPCRRHSTPHRPLRADLARSTYLVVVGPLE</sequence>
<proteinExistence type="predicted"/>
<dbReference type="EMBL" id="JARJCN010000030">
    <property type="protein sequence ID" value="KAJ7086780.1"/>
    <property type="molecule type" value="Genomic_DNA"/>
</dbReference>
<name>A0AAD6XLE5_9AGAR</name>
<keyword evidence="3" id="KW-1185">Reference proteome</keyword>